<evidence type="ECO:0000256" key="3">
    <source>
        <dbReference type="ARBA" id="ARBA00022448"/>
    </source>
</evidence>
<gene>
    <name evidence="11" type="ORF">CANCADRAFT_58172</name>
</gene>
<name>A0A1E4TBR2_9ASCO</name>
<evidence type="ECO:0000256" key="6">
    <source>
        <dbReference type="ARBA" id="ARBA00022989"/>
    </source>
</evidence>
<keyword evidence="8 10" id="KW-0443">Lipid metabolism</keyword>
<dbReference type="Pfam" id="PF04161">
    <property type="entry name" value="Arv1"/>
    <property type="match status" value="1"/>
</dbReference>
<comment type="subcellular location">
    <subcellularLocation>
        <location evidence="1 10">Endoplasmic reticulum membrane</location>
        <topology evidence="1 10">Multi-pass membrane protein</topology>
    </subcellularLocation>
    <subcellularLocation>
        <location evidence="10">Golgi apparatus membrane</location>
        <topology evidence="10">Multi-pass membrane protein</topology>
    </subcellularLocation>
</comment>
<evidence type="ECO:0000256" key="8">
    <source>
        <dbReference type="ARBA" id="ARBA00023098"/>
    </source>
</evidence>
<dbReference type="EMBL" id="KV453843">
    <property type="protein sequence ID" value="ODV89177.1"/>
    <property type="molecule type" value="Genomic_DNA"/>
</dbReference>
<keyword evidence="10" id="KW-0333">Golgi apparatus</keyword>
<dbReference type="GO" id="GO:0035621">
    <property type="term" value="P:ER to Golgi ceramide transport"/>
    <property type="evidence" value="ECO:0007669"/>
    <property type="project" value="EnsemblFungi"/>
</dbReference>
<dbReference type="Proteomes" id="UP000095023">
    <property type="component" value="Unassembled WGS sequence"/>
</dbReference>
<evidence type="ECO:0000256" key="10">
    <source>
        <dbReference type="RuleBase" id="RU368065"/>
    </source>
</evidence>
<keyword evidence="6 10" id="KW-1133">Transmembrane helix</keyword>
<evidence type="ECO:0000256" key="4">
    <source>
        <dbReference type="ARBA" id="ARBA00022692"/>
    </source>
</evidence>
<keyword evidence="10" id="KW-0746">Sphingolipid metabolism</keyword>
<dbReference type="InterPro" id="IPR007290">
    <property type="entry name" value="Arv1"/>
</dbReference>
<keyword evidence="12" id="KW-1185">Reference proteome</keyword>
<keyword evidence="7 10" id="KW-0445">Lipid transport</keyword>
<organism evidence="11 12">
    <name type="scientific">Tortispora caseinolytica NRRL Y-17796</name>
    <dbReference type="NCBI Taxonomy" id="767744"/>
    <lineage>
        <taxon>Eukaryota</taxon>
        <taxon>Fungi</taxon>
        <taxon>Dikarya</taxon>
        <taxon>Ascomycota</taxon>
        <taxon>Saccharomycotina</taxon>
        <taxon>Trigonopsidomycetes</taxon>
        <taxon>Trigonopsidales</taxon>
        <taxon>Trigonopsidaceae</taxon>
        <taxon>Tortispora</taxon>
    </lineage>
</organism>
<comment type="caution">
    <text evidence="10">Lacks conserved residue(s) required for the propagation of feature annotation.</text>
</comment>
<evidence type="ECO:0000256" key="5">
    <source>
        <dbReference type="ARBA" id="ARBA00022824"/>
    </source>
</evidence>
<keyword evidence="3 10" id="KW-0813">Transport</keyword>
<feature type="transmembrane region" description="Helical" evidence="10">
    <location>
        <begin position="149"/>
        <end position="172"/>
    </location>
</feature>
<dbReference type="GO" id="GO:0097036">
    <property type="term" value="P:regulation of plasma membrane sterol distribution"/>
    <property type="evidence" value="ECO:0007669"/>
    <property type="project" value="UniProtKB-UniRule"/>
</dbReference>
<dbReference type="GO" id="GO:0005789">
    <property type="term" value="C:endoplasmic reticulum membrane"/>
    <property type="evidence" value="ECO:0007669"/>
    <property type="project" value="UniProtKB-SubCell"/>
</dbReference>
<comment type="function">
    <text evidence="10">Mediator of sterol homeostasis involved in sterol uptake, trafficking and distribution into membranes.</text>
</comment>
<dbReference type="GO" id="GO:0006506">
    <property type="term" value="P:GPI anchor biosynthetic process"/>
    <property type="evidence" value="ECO:0007669"/>
    <property type="project" value="EnsemblFungi"/>
</dbReference>
<reference evidence="12" key="1">
    <citation type="submission" date="2016-02" db="EMBL/GenBank/DDBJ databases">
        <title>Comparative genomics of biotechnologically important yeasts.</title>
        <authorList>
            <consortium name="DOE Joint Genome Institute"/>
            <person name="Riley R."/>
            <person name="Haridas S."/>
            <person name="Wolfe K.H."/>
            <person name="Lopes M.R."/>
            <person name="Hittinger C.T."/>
            <person name="Goker M."/>
            <person name="Salamov A."/>
            <person name="Wisecaver J."/>
            <person name="Long T.M."/>
            <person name="Aerts A.L."/>
            <person name="Barry K."/>
            <person name="Choi C."/>
            <person name="Clum A."/>
            <person name="Coughlan A.Y."/>
            <person name="Deshpande S."/>
            <person name="Douglass A.P."/>
            <person name="Hanson S.J."/>
            <person name="Klenk H.-P."/>
            <person name="Labutti K."/>
            <person name="Lapidus A."/>
            <person name="Lindquist E."/>
            <person name="Lipzen A."/>
            <person name="Meier-Kolthoff J.P."/>
            <person name="Ohm R.A."/>
            <person name="Otillar R.P."/>
            <person name="Pangilinan J."/>
            <person name="Peng Y."/>
            <person name="Rokas A."/>
            <person name="Rosa C.A."/>
            <person name="Scheuner C."/>
            <person name="Sibirny A.A."/>
            <person name="Slot J.C."/>
            <person name="Stielow J.B."/>
            <person name="Sun H."/>
            <person name="Kurtzman C.P."/>
            <person name="Blackwell M."/>
            <person name="Jeffries T.W."/>
            <person name="Grigoriev I.V."/>
        </authorList>
    </citation>
    <scope>NUCLEOTIDE SEQUENCE [LARGE SCALE GENOMIC DNA]</scope>
    <source>
        <strain evidence="12">NRRL Y-17796</strain>
    </source>
</reference>
<dbReference type="GO" id="GO:0000139">
    <property type="term" value="C:Golgi membrane"/>
    <property type="evidence" value="ECO:0007669"/>
    <property type="project" value="UniProtKB-SubCell"/>
</dbReference>
<keyword evidence="4 10" id="KW-0812">Transmembrane</keyword>
<dbReference type="GO" id="GO:0035376">
    <property type="term" value="P:sterol import"/>
    <property type="evidence" value="ECO:0007669"/>
    <property type="project" value="EnsemblFungi"/>
</dbReference>
<dbReference type="PANTHER" id="PTHR14467">
    <property type="entry name" value="ARV1"/>
    <property type="match status" value="1"/>
</dbReference>
<feature type="transmembrane region" description="Helical" evidence="10">
    <location>
        <begin position="115"/>
        <end position="137"/>
    </location>
</feature>
<comment type="function">
    <text evidence="10">Regulates also the sphingolipid metabolism.</text>
</comment>
<dbReference type="GO" id="GO:0032541">
    <property type="term" value="C:cortical endoplasmic reticulum"/>
    <property type="evidence" value="ECO:0007669"/>
    <property type="project" value="EnsemblFungi"/>
</dbReference>
<dbReference type="OrthoDB" id="2192830at2759"/>
<keyword evidence="9 10" id="KW-0472">Membrane</keyword>
<dbReference type="PANTHER" id="PTHR14467:SF0">
    <property type="entry name" value="PROTEIN ARV1"/>
    <property type="match status" value="1"/>
</dbReference>
<evidence type="ECO:0000256" key="2">
    <source>
        <dbReference type="ARBA" id="ARBA00009187"/>
    </source>
</evidence>
<evidence type="ECO:0000256" key="9">
    <source>
        <dbReference type="ARBA" id="ARBA00023136"/>
    </source>
</evidence>
<accession>A0A1E4TBR2</accession>
<evidence type="ECO:0000313" key="12">
    <source>
        <dbReference type="Proteomes" id="UP000095023"/>
    </source>
</evidence>
<evidence type="ECO:0000256" key="7">
    <source>
        <dbReference type="ARBA" id="ARBA00023055"/>
    </source>
</evidence>
<dbReference type="GO" id="GO:0030148">
    <property type="term" value="P:sphingolipid biosynthetic process"/>
    <property type="evidence" value="ECO:0007669"/>
    <property type="project" value="EnsemblFungi"/>
</dbReference>
<proteinExistence type="inferred from homology"/>
<comment type="similarity">
    <text evidence="2 10">Belongs to the ARV1 family.</text>
</comment>
<sequence length="251" mass="28788">MICIECAHPVSSLFTQYSSTNIRLTPCPNCKKFADKYIEFDGVIILIDLLLLKPQVYRHLVFNRFGTDNSSLHSVAKRMLFLFTMFDVYLAWVRVEKQPPNPISTYILSFPVFGQYFFFITYCFLNVIATHFTIRLLARYFLHWPKPAALSTTILISYAPKLFPVLMIIWYYDVPSAIASVDWIVNLCLIEALHIILECSYLTTMLMTSAAALVRIIAAKFILLPIVLRNTDLHASLFEPDIAGLFTLPIN</sequence>
<dbReference type="GO" id="GO:0016125">
    <property type="term" value="P:sterol metabolic process"/>
    <property type="evidence" value="ECO:0007669"/>
    <property type="project" value="UniProtKB-UniRule"/>
</dbReference>
<dbReference type="GO" id="GO:0006897">
    <property type="term" value="P:endocytosis"/>
    <property type="evidence" value="ECO:0007669"/>
    <property type="project" value="EnsemblFungi"/>
</dbReference>
<protein>
    <recommendedName>
        <fullName evidence="10">Protein ARV</fullName>
    </recommendedName>
</protein>
<dbReference type="AlphaFoldDB" id="A0A1E4TBR2"/>
<dbReference type="GO" id="GO:0032366">
    <property type="term" value="P:intracellular sterol transport"/>
    <property type="evidence" value="ECO:0007669"/>
    <property type="project" value="UniProtKB-UniRule"/>
</dbReference>
<evidence type="ECO:0000313" key="11">
    <source>
        <dbReference type="EMBL" id="ODV89177.1"/>
    </source>
</evidence>
<evidence type="ECO:0000256" key="1">
    <source>
        <dbReference type="ARBA" id="ARBA00004477"/>
    </source>
</evidence>
<keyword evidence="5 10" id="KW-0256">Endoplasmic reticulum</keyword>